<feature type="binding site" evidence="2">
    <location>
        <position position="186"/>
    </location>
    <ligand>
        <name>Mn(2+)</name>
        <dbReference type="ChEBI" id="CHEBI:29035"/>
        <label>2</label>
    </ligand>
</feature>
<dbReference type="InterPro" id="IPR017439">
    <property type="entry name" value="Amidohydrolase"/>
</dbReference>
<dbReference type="GO" id="GO:0046872">
    <property type="term" value="F:metal ion binding"/>
    <property type="evidence" value="ECO:0007669"/>
    <property type="project" value="UniProtKB-KW"/>
</dbReference>
<feature type="domain" description="Peptidase M20 dimerisation" evidence="3">
    <location>
        <begin position="232"/>
        <end position="305"/>
    </location>
</feature>
<proteinExistence type="predicted"/>
<keyword evidence="2" id="KW-0479">Metal-binding</keyword>
<evidence type="ECO:0000313" key="5">
    <source>
        <dbReference type="Proteomes" id="UP000198866"/>
    </source>
</evidence>
<dbReference type="GO" id="GO:0005737">
    <property type="term" value="C:cytoplasm"/>
    <property type="evidence" value="ECO:0007669"/>
    <property type="project" value="TreeGrafter"/>
</dbReference>
<evidence type="ECO:0000259" key="3">
    <source>
        <dbReference type="Pfam" id="PF07687"/>
    </source>
</evidence>
<dbReference type="InterPro" id="IPR052030">
    <property type="entry name" value="Peptidase_M20/M20A_hydrolases"/>
</dbReference>
<comment type="cofactor">
    <cofactor evidence="2">
        <name>Mn(2+)</name>
        <dbReference type="ChEBI" id="CHEBI:29035"/>
    </cofactor>
    <text evidence="2">The Mn(2+) ion enhances activity.</text>
</comment>
<name>A0A1H7DX77_9BURK</name>
<dbReference type="Pfam" id="PF07687">
    <property type="entry name" value="M20_dimer"/>
    <property type="match status" value="1"/>
</dbReference>
<dbReference type="GO" id="GO:0071713">
    <property type="term" value="F:para-aminobenzoyl-glutamate hydrolase activity"/>
    <property type="evidence" value="ECO:0007669"/>
    <property type="project" value="TreeGrafter"/>
</dbReference>
<dbReference type="InterPro" id="IPR002933">
    <property type="entry name" value="Peptidase_M20"/>
</dbReference>
<evidence type="ECO:0000256" key="1">
    <source>
        <dbReference type="ARBA" id="ARBA00022801"/>
    </source>
</evidence>
<keyword evidence="2" id="KW-0464">Manganese</keyword>
<evidence type="ECO:0000313" key="4">
    <source>
        <dbReference type="EMBL" id="SEK05427.1"/>
    </source>
</evidence>
<gene>
    <name evidence="4" type="ORF">SAMN05192539_103515</name>
</gene>
<feature type="binding site" evidence="2">
    <location>
        <position position="152"/>
    </location>
    <ligand>
        <name>Mn(2+)</name>
        <dbReference type="ChEBI" id="CHEBI:29035"/>
        <label>2</label>
    </ligand>
</feature>
<dbReference type="Gene3D" id="3.40.630.10">
    <property type="entry name" value="Zn peptidases"/>
    <property type="match status" value="2"/>
</dbReference>
<dbReference type="InterPro" id="IPR011650">
    <property type="entry name" value="Peptidase_M20_dimer"/>
</dbReference>
<accession>A0A1H7DX77</accession>
<dbReference type="PANTHER" id="PTHR30575:SF3">
    <property type="entry name" value="PEPTIDASE M20 DIMERISATION DOMAIN-CONTAINING PROTEIN"/>
    <property type="match status" value="1"/>
</dbReference>
<dbReference type="EMBL" id="FNYE01000035">
    <property type="protein sequence ID" value="SEK05427.1"/>
    <property type="molecule type" value="Genomic_DNA"/>
</dbReference>
<dbReference type="STRING" id="667676.SAMN05192539_103515"/>
<dbReference type="OrthoDB" id="8875216at2"/>
<evidence type="ECO:0000256" key="2">
    <source>
        <dbReference type="PIRSR" id="PIRSR005962-1"/>
    </source>
</evidence>
<keyword evidence="5" id="KW-1185">Reference proteome</keyword>
<feature type="binding site" evidence="2">
    <location>
        <position position="150"/>
    </location>
    <ligand>
        <name>Mn(2+)</name>
        <dbReference type="ChEBI" id="CHEBI:29035"/>
        <label>2</label>
    </ligand>
</feature>
<dbReference type="RefSeq" id="WP_090872148.1">
    <property type="nucleotide sequence ID" value="NZ_FNYE01000035.1"/>
</dbReference>
<dbReference type="SUPFAM" id="SSF53187">
    <property type="entry name" value="Zn-dependent exopeptidases"/>
    <property type="match status" value="1"/>
</dbReference>
<dbReference type="GO" id="GO:0046657">
    <property type="term" value="P:folic acid catabolic process"/>
    <property type="evidence" value="ECO:0007669"/>
    <property type="project" value="TreeGrafter"/>
</dbReference>
<keyword evidence="1" id="KW-0378">Hydrolase</keyword>
<dbReference type="InterPro" id="IPR036264">
    <property type="entry name" value="Bact_exopeptidase_dim_dom"/>
</dbReference>
<dbReference type="AlphaFoldDB" id="A0A1H7DX77"/>
<protein>
    <submittedName>
        <fullName evidence="4">Aminobenzoyl-glutamate utilization protein A</fullName>
    </submittedName>
</protein>
<sequence>MHTLPLYPHAERLAPLVATRRAYHAYPELSWTEFHTTAKLCEELEQLGFTVTWGEALYEGAPRSGLPPPAALDAAFARASEALGADNRYLPAMKGGFTGLVATLDGASIGPTHGFRFDIDALPIAESDAAGHMPAAAGFRSCNDGVMHACGHDGHLTIGLGFARRLAASRATLRGRVHLFFQPAEEVAGGGAVFARLPQLAEVESFVALHLGIVSERKLICDATWLAARICDVHFSGRASHAGNAPQDGRNALLAACGAVQALYAIPRHSKGASRVNVGKFSSNNANNVVSDAAQFRFEVRGANDEVCSYMHERAIEIIEGAARMNGVQAEVRPVAQFVGADNSEALVNAVAEAARHVGMRDDAGISVSNYLVPASEDATYMARAVQQRGGRSTYLLLAGQTRGGHHNERFDFDEDLLGWGVDLCAQLTGIYSDD</sequence>
<dbReference type="PANTHER" id="PTHR30575">
    <property type="entry name" value="PEPTIDASE M20"/>
    <property type="match status" value="1"/>
</dbReference>
<reference evidence="5" key="1">
    <citation type="submission" date="2016-10" db="EMBL/GenBank/DDBJ databases">
        <authorList>
            <person name="Varghese N."/>
            <person name="Submissions S."/>
        </authorList>
    </citation>
    <scope>NUCLEOTIDE SEQUENCE [LARGE SCALE GENOMIC DNA]</scope>
    <source>
        <strain evidence="5">LMG 26031</strain>
    </source>
</reference>
<feature type="binding site" evidence="2">
    <location>
        <position position="407"/>
    </location>
    <ligand>
        <name>Mn(2+)</name>
        <dbReference type="ChEBI" id="CHEBI:29035"/>
        <label>2</label>
    </ligand>
</feature>
<dbReference type="Proteomes" id="UP000198866">
    <property type="component" value="Unassembled WGS sequence"/>
</dbReference>
<dbReference type="GO" id="GO:0016805">
    <property type="term" value="F:dipeptidase activity"/>
    <property type="evidence" value="ECO:0007669"/>
    <property type="project" value="TreeGrafter"/>
</dbReference>
<feature type="binding site" evidence="2">
    <location>
        <position position="210"/>
    </location>
    <ligand>
        <name>Mn(2+)</name>
        <dbReference type="ChEBI" id="CHEBI:29035"/>
        <label>2</label>
    </ligand>
</feature>
<dbReference type="NCBIfam" id="TIGR01891">
    <property type="entry name" value="amidohydrolases"/>
    <property type="match status" value="1"/>
</dbReference>
<dbReference type="SUPFAM" id="SSF55031">
    <property type="entry name" value="Bacterial exopeptidase dimerisation domain"/>
    <property type="match status" value="1"/>
</dbReference>
<dbReference type="Pfam" id="PF01546">
    <property type="entry name" value="Peptidase_M20"/>
    <property type="match status" value="1"/>
</dbReference>
<dbReference type="PIRSF" id="PIRSF005962">
    <property type="entry name" value="Pept_M20D_amidohydro"/>
    <property type="match status" value="1"/>
</dbReference>
<organism evidence="4 5">
    <name type="scientific">Paraburkholderia diazotrophica</name>
    <dbReference type="NCBI Taxonomy" id="667676"/>
    <lineage>
        <taxon>Bacteria</taxon>
        <taxon>Pseudomonadati</taxon>
        <taxon>Pseudomonadota</taxon>
        <taxon>Betaproteobacteria</taxon>
        <taxon>Burkholderiales</taxon>
        <taxon>Burkholderiaceae</taxon>
        <taxon>Paraburkholderia</taxon>
    </lineage>
</organism>